<name>A0A160DDH9_9CAUD</name>
<dbReference type="GeneID" id="28801441"/>
<gene>
    <name evidence="2" type="primary">85</name>
    <name evidence="2" type="ORF">PBI_WOES_85</name>
</gene>
<sequence>MTDTTAPTAIDTTTDTTPTTTSPAPSTTVAQPPSVADALHDIMVEAARLKTEVATELTRHNTFLSTTIATLGDLERRAQALGISSSATVKSPTTGGKVAQRVVKAGPNNPGDGRSRRVATDKQGWLINKMCDEKFARVEGGIPTMLAASQIIDQLKALEDVPQDQRDLSTALTPAPEEEKVKDKLDINVLRMIPNGRYAVTADDGKQTVFLKVAELKTNDGTGQKYRDVKYKSSDNWLPLQKFWPSGQVTGKNSVHGSVVADLLVQVMMDKEGCADRYGERFEECVNCGRELTDDRSRYYRLGSECIQHRDDIVEYIENTRGPWVPGAASQD</sequence>
<reference evidence="3" key="1">
    <citation type="submission" date="2016-03" db="EMBL/GenBank/DDBJ databases">
        <authorList>
            <person name="Ploux O."/>
        </authorList>
    </citation>
    <scope>NUCLEOTIDE SEQUENCE [LARGE SCALE GENOMIC DNA]</scope>
</reference>
<evidence type="ECO:0000256" key="1">
    <source>
        <dbReference type="SAM" id="MobiDB-lite"/>
    </source>
</evidence>
<dbReference type="RefSeq" id="YP_009273475.1">
    <property type="nucleotide sequence ID" value="NC_030905.1"/>
</dbReference>
<dbReference type="OrthoDB" id="11983at10239"/>
<keyword evidence="3" id="KW-1185">Reference proteome</keyword>
<organism evidence="2 3">
    <name type="scientific">Gordonia phage Woes</name>
    <dbReference type="NCBI Taxonomy" id="1838084"/>
    <lineage>
        <taxon>Viruses</taxon>
        <taxon>Duplodnaviria</taxon>
        <taxon>Heunggongvirae</taxon>
        <taxon>Uroviricota</taxon>
        <taxon>Caudoviricetes</taxon>
        <taxon>Woesvirus</taxon>
        <taxon>Woesvirus woes</taxon>
    </lineage>
</organism>
<dbReference type="EMBL" id="KU998240">
    <property type="protein sequence ID" value="ANA85856.1"/>
    <property type="molecule type" value="Genomic_DNA"/>
</dbReference>
<dbReference type="Proteomes" id="UP000203182">
    <property type="component" value="Segment"/>
</dbReference>
<dbReference type="KEGG" id="vg:28801441"/>
<evidence type="ECO:0000313" key="2">
    <source>
        <dbReference type="EMBL" id="ANA85856.1"/>
    </source>
</evidence>
<evidence type="ECO:0000313" key="3">
    <source>
        <dbReference type="Proteomes" id="UP000203182"/>
    </source>
</evidence>
<proteinExistence type="predicted"/>
<accession>A0A160DDH9</accession>
<feature type="region of interest" description="Disordered" evidence="1">
    <location>
        <begin position="1"/>
        <end position="32"/>
    </location>
</feature>
<feature type="compositionally biased region" description="Low complexity" evidence="1">
    <location>
        <begin position="1"/>
        <end position="28"/>
    </location>
</feature>
<protein>
    <submittedName>
        <fullName evidence="2">Uncharacterized protein</fullName>
    </submittedName>
</protein>